<dbReference type="Proteomes" id="UP000183200">
    <property type="component" value="Unassembled WGS sequence"/>
</dbReference>
<evidence type="ECO:0000256" key="1">
    <source>
        <dbReference type="SAM" id="SignalP"/>
    </source>
</evidence>
<keyword evidence="1" id="KW-0732">Signal</keyword>
<proteinExistence type="predicted"/>
<sequence length="348" mass="40100">MMMIPGPFLQRLFLACLLLVSALSSCKRESKADAAFYYWKQTLTLNKTQYQVLDEVAAGKLYLRFFDIKWDAYARKAHPEAIISFKEPVKTTKLIPVIFITNQTFEKLSTAGVDSLAMQSNTLLQRLAQEQKINYQYVQFDCDWSLGTKDKYFQFLKSFKAISKKQLEATIRLHQVKYQVRTGLPPVDRGILMFYNMGKLSAKPEDPNSIYNPKDAATYISYLPKYGLPLDIALPLFSWSIHIRNGEIIQVYGKIGKKELSNTENFQPTAHKNVYKALRSFFTGGIYVKTDDLFKLEETDKALLEQAAIQLAEHLNKKEHKTIIYYEIGNLNISTFKTKDFEEISAHF</sequence>
<feature type="chain" id="PRO_5010281604" description="Lipoprotein" evidence="1">
    <location>
        <begin position="27"/>
        <end position="348"/>
    </location>
</feature>
<keyword evidence="3" id="KW-1185">Reference proteome</keyword>
<dbReference type="STRING" id="430522.BFS30_13205"/>
<reference evidence="3" key="1">
    <citation type="submission" date="2016-10" db="EMBL/GenBank/DDBJ databases">
        <authorList>
            <person name="Varghese N."/>
            <person name="Submissions S."/>
        </authorList>
    </citation>
    <scope>NUCLEOTIDE SEQUENCE [LARGE SCALE GENOMIC DNA]</scope>
    <source>
        <strain evidence="3">DSM 19110</strain>
    </source>
</reference>
<accession>A0A1H0MGJ2</accession>
<gene>
    <name evidence="2" type="ORF">SAMN05421820_12312</name>
</gene>
<dbReference type="AlphaFoldDB" id="A0A1H0MGJ2"/>
<evidence type="ECO:0008006" key="4">
    <source>
        <dbReference type="Google" id="ProtNLM"/>
    </source>
</evidence>
<dbReference type="RefSeq" id="WP_245723977.1">
    <property type="nucleotide sequence ID" value="NZ_FNGY01000023.1"/>
</dbReference>
<evidence type="ECO:0000313" key="3">
    <source>
        <dbReference type="Proteomes" id="UP000183200"/>
    </source>
</evidence>
<protein>
    <recommendedName>
        <fullName evidence="4">Lipoprotein</fullName>
    </recommendedName>
</protein>
<evidence type="ECO:0000313" key="2">
    <source>
        <dbReference type="EMBL" id="SDO79386.1"/>
    </source>
</evidence>
<organism evidence="2 3">
    <name type="scientific">Pedobacter steynii</name>
    <dbReference type="NCBI Taxonomy" id="430522"/>
    <lineage>
        <taxon>Bacteria</taxon>
        <taxon>Pseudomonadati</taxon>
        <taxon>Bacteroidota</taxon>
        <taxon>Sphingobacteriia</taxon>
        <taxon>Sphingobacteriales</taxon>
        <taxon>Sphingobacteriaceae</taxon>
        <taxon>Pedobacter</taxon>
    </lineage>
</organism>
<dbReference type="EMBL" id="FNGY01000023">
    <property type="protein sequence ID" value="SDO79386.1"/>
    <property type="molecule type" value="Genomic_DNA"/>
</dbReference>
<feature type="signal peptide" evidence="1">
    <location>
        <begin position="1"/>
        <end position="26"/>
    </location>
</feature>
<name>A0A1H0MGJ2_9SPHI</name>